<dbReference type="AlphaFoldDB" id="A0A9J5XQ07"/>
<gene>
    <name evidence="1" type="ORF">H5410_040869</name>
</gene>
<evidence type="ECO:0000313" key="1">
    <source>
        <dbReference type="EMBL" id="KAG5590355.1"/>
    </source>
</evidence>
<proteinExistence type="predicted"/>
<dbReference type="EMBL" id="JACXVP010000008">
    <property type="protein sequence ID" value="KAG5590355.1"/>
    <property type="molecule type" value="Genomic_DNA"/>
</dbReference>
<organism evidence="1 2">
    <name type="scientific">Solanum commersonii</name>
    <name type="common">Commerson's wild potato</name>
    <name type="synonym">Commerson's nightshade</name>
    <dbReference type="NCBI Taxonomy" id="4109"/>
    <lineage>
        <taxon>Eukaryota</taxon>
        <taxon>Viridiplantae</taxon>
        <taxon>Streptophyta</taxon>
        <taxon>Embryophyta</taxon>
        <taxon>Tracheophyta</taxon>
        <taxon>Spermatophyta</taxon>
        <taxon>Magnoliopsida</taxon>
        <taxon>eudicotyledons</taxon>
        <taxon>Gunneridae</taxon>
        <taxon>Pentapetalae</taxon>
        <taxon>asterids</taxon>
        <taxon>lamiids</taxon>
        <taxon>Solanales</taxon>
        <taxon>Solanaceae</taxon>
        <taxon>Solanoideae</taxon>
        <taxon>Solaneae</taxon>
        <taxon>Solanum</taxon>
    </lineage>
</organism>
<reference evidence="1 2" key="1">
    <citation type="submission" date="2020-09" db="EMBL/GenBank/DDBJ databases">
        <title>De no assembly of potato wild relative species, Solanum commersonii.</title>
        <authorList>
            <person name="Cho K."/>
        </authorList>
    </citation>
    <scope>NUCLEOTIDE SEQUENCE [LARGE SCALE GENOMIC DNA]</scope>
    <source>
        <strain evidence="1">LZ3.2</strain>
        <tissue evidence="1">Leaf</tissue>
    </source>
</reference>
<evidence type="ECO:0000313" key="2">
    <source>
        <dbReference type="Proteomes" id="UP000824120"/>
    </source>
</evidence>
<dbReference type="Proteomes" id="UP000824120">
    <property type="component" value="Chromosome 8"/>
</dbReference>
<comment type="caution">
    <text evidence="1">The sequence shown here is derived from an EMBL/GenBank/DDBJ whole genome shotgun (WGS) entry which is preliminary data.</text>
</comment>
<sequence>MSLQSNGYEDLSLVTGQDGSFSVISQNHRSTRRFALWCSSSPSSTNLLHHHALGHWAEWYCFADLLGDASAASAQHTGTKGKVRPFGDSPNGLGDPQAFISLLFSSLFVPFLRRSVHGLFNFKYLKLKDSSCDTPLPKILMLTILASNASSSSTIVFKCPQTKNDSVFTQWFHSLKLWNQMQHSDSQRT</sequence>
<protein>
    <submittedName>
        <fullName evidence="1">Uncharacterized protein</fullName>
    </submittedName>
</protein>
<name>A0A9J5XQ07_SOLCO</name>
<keyword evidence="2" id="KW-1185">Reference proteome</keyword>
<accession>A0A9J5XQ07</accession>